<dbReference type="EMBL" id="JAGKHQ010000002">
    <property type="protein sequence ID" value="KAG7521579.1"/>
    <property type="molecule type" value="Genomic_DNA"/>
</dbReference>
<dbReference type="InterPro" id="IPR029370">
    <property type="entry name" value="TMEM117"/>
</dbReference>
<accession>A0AAV6SWK9</accession>
<feature type="transmembrane region" description="Helical" evidence="2">
    <location>
        <begin position="186"/>
        <end position="207"/>
    </location>
</feature>
<feature type="transmembrane region" description="Helical" evidence="2">
    <location>
        <begin position="422"/>
        <end position="439"/>
    </location>
</feature>
<protein>
    <submittedName>
        <fullName evidence="3">Transmembrane protein 117 isoform X1</fullName>
    </submittedName>
</protein>
<feature type="compositionally biased region" description="Polar residues" evidence="1">
    <location>
        <begin position="575"/>
        <end position="586"/>
    </location>
</feature>
<proteinExistence type="predicted"/>
<feature type="transmembrane region" description="Helical" evidence="2">
    <location>
        <begin position="357"/>
        <end position="375"/>
    </location>
</feature>
<feature type="transmembrane region" description="Helical" evidence="2">
    <location>
        <begin position="515"/>
        <end position="534"/>
    </location>
</feature>
<dbReference type="AlphaFoldDB" id="A0AAV6SWK9"/>
<reference evidence="3 4" key="1">
    <citation type="journal article" date="2021" name="Sci. Rep.">
        <title>Chromosome anchoring in Senegalese sole (Solea senegalensis) reveals sex-associated markers and genome rearrangements in flatfish.</title>
        <authorList>
            <person name="Guerrero-Cozar I."/>
            <person name="Gomez-Garrido J."/>
            <person name="Berbel C."/>
            <person name="Martinez-Blanch J.F."/>
            <person name="Alioto T."/>
            <person name="Claros M.G."/>
            <person name="Gagnaire P.A."/>
            <person name="Manchado M."/>
        </authorList>
    </citation>
    <scope>NUCLEOTIDE SEQUENCE [LARGE SCALE GENOMIC DNA]</scope>
    <source>
        <strain evidence="3">Sse05_10M</strain>
    </source>
</reference>
<keyword evidence="4" id="KW-1185">Reference proteome</keyword>
<feature type="transmembrane region" description="Helical" evidence="2">
    <location>
        <begin position="319"/>
        <end position="337"/>
    </location>
</feature>
<comment type="caution">
    <text evidence="3">The sequence shown here is derived from an EMBL/GenBank/DDBJ whole genome shotgun (WGS) entry which is preliminary data.</text>
</comment>
<evidence type="ECO:0000256" key="2">
    <source>
        <dbReference type="SAM" id="Phobius"/>
    </source>
</evidence>
<feature type="transmembrane region" description="Helical" evidence="2">
    <location>
        <begin position="228"/>
        <end position="252"/>
    </location>
</feature>
<keyword evidence="2" id="KW-1133">Transmembrane helix</keyword>
<keyword evidence="2 3" id="KW-0812">Transmembrane</keyword>
<sequence>MIYLALVVNNKRVFTDAVCVLYGPRNCPSIFCDHNRVPPPPPPSSSSSPQKLHIPPVVNQLRKQHRPAELQLSARRMEAPGQWQRMWGSLCQRRCRPDVAREPCGASRPGCRLRRITAWSRRSRCSVAGGSHPWSRLIVAYLVTFFNFLIFAEDPVSHSQTEAHMIVVGNCFSLLFNKYPGLKWNILKVICWILAIITGMLAGKFIFHRQLFGRYLRLKMFREDHGSWMTMFFSTIIFLFMFSHIYNLFLLMAGSMGPHMVTEYMVIRNESFMKIAAVGTWMGDFVTAWMVTDMMLQDEHYPDWGKAARRFWKQGKRRIFLFWSVLIFLTSLVLLVLSTDWISWDNLNRGFLPSDEVSRAFLASFILVFDLLIVMQDWEFPHFMGDLDMNLPGMSTTHVKVKLPVCKGIFKDEYHIHITGKWFNYGIIFLVLILDLNMWKNQIFYKPYEYGQYVGPGEKIYIVEEPETLSEFNRSTLTYEWRSTNINPVTNLSYVEQDVFLHSRYTGASMDIKCLAFIPSLGAFVLFGFFVWLFGRFQDSESFTENPDKTYERIKRKSPSEYSKEMGASPEETHVSMSETLKQTGTPMLLSVDGPHFRASPSSNSTYSMETQETHPSIVIDNAEQEEPAVSFDVHKPSP</sequence>
<evidence type="ECO:0000313" key="4">
    <source>
        <dbReference type="Proteomes" id="UP000693946"/>
    </source>
</evidence>
<evidence type="ECO:0000256" key="1">
    <source>
        <dbReference type="SAM" id="MobiDB-lite"/>
    </source>
</evidence>
<keyword evidence="2" id="KW-0472">Membrane</keyword>
<feature type="region of interest" description="Disordered" evidence="1">
    <location>
        <begin position="554"/>
        <end position="639"/>
    </location>
</feature>
<evidence type="ECO:0000313" key="3">
    <source>
        <dbReference type="EMBL" id="KAG7521579.1"/>
    </source>
</evidence>
<feature type="compositionally biased region" description="Polar residues" evidence="1">
    <location>
        <begin position="600"/>
        <end position="615"/>
    </location>
</feature>
<dbReference type="Pfam" id="PF15113">
    <property type="entry name" value="TMEM117"/>
    <property type="match status" value="1"/>
</dbReference>
<feature type="compositionally biased region" description="Basic and acidic residues" evidence="1">
    <location>
        <begin position="554"/>
        <end position="564"/>
    </location>
</feature>
<dbReference type="PANTHER" id="PTHR31226">
    <property type="entry name" value="TRANSMEMBRANE PROTEIN 117"/>
    <property type="match status" value="1"/>
</dbReference>
<name>A0AAV6SWK9_SOLSE</name>
<dbReference type="PANTHER" id="PTHR31226:SF1">
    <property type="entry name" value="TRANSMEMBRANE PROTEIN 117"/>
    <property type="match status" value="1"/>
</dbReference>
<gene>
    <name evidence="3" type="ORF">JOB18_001558</name>
</gene>
<dbReference type="Proteomes" id="UP000693946">
    <property type="component" value="Linkage Group LG10"/>
</dbReference>
<dbReference type="GO" id="GO:0070059">
    <property type="term" value="P:intrinsic apoptotic signaling pathway in response to endoplasmic reticulum stress"/>
    <property type="evidence" value="ECO:0007669"/>
    <property type="project" value="TreeGrafter"/>
</dbReference>
<organism evidence="3 4">
    <name type="scientific">Solea senegalensis</name>
    <name type="common">Senegalese sole</name>
    <dbReference type="NCBI Taxonomy" id="28829"/>
    <lineage>
        <taxon>Eukaryota</taxon>
        <taxon>Metazoa</taxon>
        <taxon>Chordata</taxon>
        <taxon>Craniata</taxon>
        <taxon>Vertebrata</taxon>
        <taxon>Euteleostomi</taxon>
        <taxon>Actinopterygii</taxon>
        <taxon>Neopterygii</taxon>
        <taxon>Teleostei</taxon>
        <taxon>Neoteleostei</taxon>
        <taxon>Acanthomorphata</taxon>
        <taxon>Carangaria</taxon>
        <taxon>Pleuronectiformes</taxon>
        <taxon>Pleuronectoidei</taxon>
        <taxon>Soleidae</taxon>
        <taxon>Solea</taxon>
    </lineage>
</organism>